<dbReference type="EMBL" id="JAVRRL010000152">
    <property type="protein sequence ID" value="KAK5105808.1"/>
    <property type="molecule type" value="Genomic_DNA"/>
</dbReference>
<dbReference type="SMART" id="SM00521">
    <property type="entry name" value="CBF"/>
    <property type="match status" value="1"/>
</dbReference>
<name>A0AAN7T7P3_9PEZI</name>
<feature type="compositionally biased region" description="Low complexity" evidence="7">
    <location>
        <begin position="137"/>
        <end position="174"/>
    </location>
</feature>
<proteinExistence type="inferred from homology"/>
<evidence type="ECO:0000256" key="4">
    <source>
        <dbReference type="ARBA" id="ARBA00023163"/>
    </source>
</evidence>
<keyword evidence="4 6" id="KW-0804">Transcription</keyword>
<comment type="function">
    <text evidence="6">Component of the sequence-specific heterotrimeric transcription factor (NF-Y) which specifically recognizes a 5'-CCAAT-3' box motif found in the promoters of its target genes.</text>
</comment>
<feature type="compositionally biased region" description="Acidic residues" evidence="7">
    <location>
        <begin position="341"/>
        <end position="350"/>
    </location>
</feature>
<dbReference type="GO" id="GO:0003677">
    <property type="term" value="F:DNA binding"/>
    <property type="evidence" value="ECO:0007669"/>
    <property type="project" value="UniProtKB-KW"/>
</dbReference>
<dbReference type="AlphaFoldDB" id="A0AAN7T7P3"/>
<dbReference type="InterPro" id="IPR001289">
    <property type="entry name" value="NFYA"/>
</dbReference>
<comment type="subunit">
    <text evidence="6">Heterotrimer.</text>
</comment>
<dbReference type="GO" id="GO:0003700">
    <property type="term" value="F:DNA-binding transcription factor activity"/>
    <property type="evidence" value="ECO:0007669"/>
    <property type="project" value="UniProtKB-UniRule"/>
</dbReference>
<evidence type="ECO:0000256" key="5">
    <source>
        <dbReference type="ARBA" id="ARBA00023242"/>
    </source>
</evidence>
<gene>
    <name evidence="8" type="ORF">LTR62_002131</name>
</gene>
<dbReference type="PANTHER" id="PTHR12632">
    <property type="entry name" value="TRANSCRIPTION FACTOR NF-Y ALPHA-RELATED"/>
    <property type="match status" value="1"/>
</dbReference>
<feature type="region of interest" description="Disordered" evidence="7">
    <location>
        <begin position="248"/>
        <end position="350"/>
    </location>
</feature>
<evidence type="ECO:0000256" key="3">
    <source>
        <dbReference type="ARBA" id="ARBA00023125"/>
    </source>
</evidence>
<evidence type="ECO:0000256" key="2">
    <source>
        <dbReference type="ARBA" id="ARBA00023015"/>
    </source>
</evidence>
<feature type="compositionally biased region" description="Pro residues" evidence="7">
    <location>
        <begin position="190"/>
        <end position="209"/>
    </location>
</feature>
<reference evidence="8" key="1">
    <citation type="submission" date="2023-08" db="EMBL/GenBank/DDBJ databases">
        <title>Black Yeasts Isolated from many extreme environments.</title>
        <authorList>
            <person name="Coleine C."/>
            <person name="Stajich J.E."/>
            <person name="Selbmann L."/>
        </authorList>
    </citation>
    <scope>NUCLEOTIDE SEQUENCE</scope>
    <source>
        <strain evidence="8">CCFEE 5401</strain>
    </source>
</reference>
<evidence type="ECO:0000313" key="9">
    <source>
        <dbReference type="Proteomes" id="UP001310890"/>
    </source>
</evidence>
<feature type="region of interest" description="Disordered" evidence="7">
    <location>
        <begin position="100"/>
        <end position="226"/>
    </location>
</feature>
<dbReference type="Proteomes" id="UP001310890">
    <property type="component" value="Unassembled WGS sequence"/>
</dbReference>
<comment type="subcellular location">
    <subcellularLocation>
        <location evidence="1 6">Nucleus</location>
    </subcellularLocation>
</comment>
<comment type="similarity">
    <text evidence="6">Belongs to the NFYA/HAP2 subunit family.</text>
</comment>
<dbReference type="PROSITE" id="PS51152">
    <property type="entry name" value="NFYA_HAP2_2"/>
    <property type="match status" value="1"/>
</dbReference>
<feature type="compositionally biased region" description="Polar residues" evidence="7">
    <location>
        <begin position="117"/>
        <end position="126"/>
    </location>
</feature>
<dbReference type="Gene3D" id="6.10.250.2430">
    <property type="match status" value="1"/>
</dbReference>
<comment type="caution">
    <text evidence="8">The sequence shown here is derived from an EMBL/GenBank/DDBJ whole genome shotgun (WGS) entry which is preliminary data.</text>
</comment>
<sequence>MESYAPYHTQQPQSYPHAHTQPQQTHPSPIMQTQQQPYPQHPSQQQMPGQHIMMQSGYNAAYGMPPQFAGVPHAAAIATAAASGYPAYSMADASMQGAMHQTSPRLQQMKTDGSGLQRANPQSSPRQQPPMNVPHTMGQSMQMPPAQQQMSGSMAPQMQGQQMPPQMQQARRMSTVPSVAVPSQQGPPQMSGPPRPPTAQQPGPPPPQIPHTSPEAPVAGTVEESPLYVNAKQFHRILKRRMARQKLEENLRLSSKGRKPYLHESRHNHAMRRPRGPGGRFLTADEVAQMEAKGAIRPDGTVDLSQLPLSSFKEGQGPKRKSAPVKESKSKKAKMTKSSSEEEEDEDDDN</sequence>
<keyword evidence="3 6" id="KW-0238">DNA-binding</keyword>
<feature type="compositionally biased region" description="Polar residues" evidence="7">
    <location>
        <begin position="100"/>
        <end position="111"/>
    </location>
</feature>
<evidence type="ECO:0000256" key="6">
    <source>
        <dbReference type="RuleBase" id="RU367155"/>
    </source>
</evidence>
<feature type="compositionally biased region" description="Low complexity" evidence="7">
    <location>
        <begin position="32"/>
        <end position="48"/>
    </location>
</feature>
<dbReference type="GO" id="GO:0005634">
    <property type="term" value="C:nucleus"/>
    <property type="evidence" value="ECO:0007669"/>
    <property type="project" value="UniProtKB-SubCell"/>
</dbReference>
<evidence type="ECO:0000256" key="1">
    <source>
        <dbReference type="ARBA" id="ARBA00004123"/>
    </source>
</evidence>
<dbReference type="PRINTS" id="PR00616">
    <property type="entry name" value="CCAATSUBUNTB"/>
</dbReference>
<evidence type="ECO:0000313" key="8">
    <source>
        <dbReference type="EMBL" id="KAK5105808.1"/>
    </source>
</evidence>
<organism evidence="8 9">
    <name type="scientific">Meristemomyces frigidus</name>
    <dbReference type="NCBI Taxonomy" id="1508187"/>
    <lineage>
        <taxon>Eukaryota</taxon>
        <taxon>Fungi</taxon>
        <taxon>Dikarya</taxon>
        <taxon>Ascomycota</taxon>
        <taxon>Pezizomycotina</taxon>
        <taxon>Dothideomycetes</taxon>
        <taxon>Dothideomycetidae</taxon>
        <taxon>Mycosphaerellales</taxon>
        <taxon>Teratosphaeriaceae</taxon>
        <taxon>Meristemomyces</taxon>
    </lineage>
</organism>
<feature type="region of interest" description="Disordered" evidence="7">
    <location>
        <begin position="1"/>
        <end position="48"/>
    </location>
</feature>
<feature type="compositionally biased region" description="Polar residues" evidence="7">
    <location>
        <begin position="8"/>
        <end position="31"/>
    </location>
</feature>
<evidence type="ECO:0000256" key="7">
    <source>
        <dbReference type="SAM" id="MobiDB-lite"/>
    </source>
</evidence>
<keyword evidence="5 6" id="KW-0539">Nucleus</keyword>
<protein>
    <recommendedName>
        <fullName evidence="6">Transcriptional activator HAP2</fullName>
    </recommendedName>
</protein>
<keyword evidence="2 6" id="KW-0805">Transcription regulation</keyword>
<dbReference type="Pfam" id="PF02045">
    <property type="entry name" value="CBFB_NFYA"/>
    <property type="match status" value="1"/>
</dbReference>
<accession>A0AAN7T7P3</accession>